<evidence type="ECO:0000256" key="2">
    <source>
        <dbReference type="ARBA" id="ARBA00023125"/>
    </source>
</evidence>
<dbReference type="InterPro" id="IPR035418">
    <property type="entry name" value="AraC-bd_2"/>
</dbReference>
<gene>
    <name evidence="5" type="ORF">C7M71_004425</name>
</gene>
<dbReference type="RefSeq" id="WP_111490379.1">
    <property type="nucleotide sequence ID" value="NZ_CP031264.1"/>
</dbReference>
<reference evidence="6" key="1">
    <citation type="submission" date="2018-07" db="EMBL/GenBank/DDBJ databases">
        <title>Streptacidiphilus bronchialis DSM 106435 chromosome.</title>
        <authorList>
            <person name="Batra D."/>
            <person name="Gulvik C.A."/>
        </authorList>
    </citation>
    <scope>NUCLEOTIDE SEQUENCE [LARGE SCALE GENOMIC DNA]</scope>
    <source>
        <strain evidence="6">DSM 106435</strain>
    </source>
</reference>
<name>A0A345SSW0_9ACTN</name>
<dbReference type="GO" id="GO:0043565">
    <property type="term" value="F:sequence-specific DNA binding"/>
    <property type="evidence" value="ECO:0007669"/>
    <property type="project" value="InterPro"/>
</dbReference>
<dbReference type="EMBL" id="CP031264">
    <property type="protein sequence ID" value="AXI76815.1"/>
    <property type="molecule type" value="Genomic_DNA"/>
</dbReference>
<dbReference type="InterPro" id="IPR018060">
    <property type="entry name" value="HTH_AraC"/>
</dbReference>
<dbReference type="GO" id="GO:0003700">
    <property type="term" value="F:DNA-binding transcription factor activity"/>
    <property type="evidence" value="ECO:0007669"/>
    <property type="project" value="InterPro"/>
</dbReference>
<dbReference type="InterPro" id="IPR050204">
    <property type="entry name" value="AraC_XylS_family_regulators"/>
</dbReference>
<dbReference type="SMART" id="SM00342">
    <property type="entry name" value="HTH_ARAC"/>
    <property type="match status" value="1"/>
</dbReference>
<accession>A0A345SSW0</accession>
<evidence type="ECO:0000256" key="3">
    <source>
        <dbReference type="ARBA" id="ARBA00023163"/>
    </source>
</evidence>
<keyword evidence="3" id="KW-0804">Transcription</keyword>
<evidence type="ECO:0000313" key="5">
    <source>
        <dbReference type="EMBL" id="AXI76815.1"/>
    </source>
</evidence>
<sequence length="333" mass="37247">MLSETVFRSEDFPVGDRFDAWQACTSGMHAPLELRREQGGDFRAEARLIELGAVSVWPATFEQHIWRRTPKLIRQSDPELYHLSLVLRGEVQVSWGRRYATHRAYDFHTNDSARPWEIRTSEGLISSVGIEVPKVLLPLPRHKVDRVIGQRMSGREGIGALLAQFVTQLAASTDSYQPADAPRIGGVLSDLVAALFAHVLDADAALPPETHSRTLTLRIKAFIRRQLHDPELTPGSIAAAHHISRSYLHRLFQAESETVAAYIRRLRLEATRRDLTDPALRTTPIHAIAARWGFTRPADFSRAFRAAYGIPPRDLRQGFGIAAPHPVCGEQPG</sequence>
<dbReference type="Proteomes" id="UP000249340">
    <property type="component" value="Chromosome"/>
</dbReference>
<keyword evidence="1" id="KW-0805">Transcription regulation</keyword>
<dbReference type="KEGG" id="stri:C7M71_004425"/>
<keyword evidence="2" id="KW-0238">DNA-binding</keyword>
<dbReference type="Gene3D" id="1.10.10.60">
    <property type="entry name" value="Homeodomain-like"/>
    <property type="match status" value="1"/>
</dbReference>
<evidence type="ECO:0000256" key="1">
    <source>
        <dbReference type="ARBA" id="ARBA00023015"/>
    </source>
</evidence>
<protein>
    <submittedName>
        <fullName evidence="5">Helix-turn-helix domain-containing protein</fullName>
    </submittedName>
</protein>
<evidence type="ECO:0000313" key="6">
    <source>
        <dbReference type="Proteomes" id="UP000249340"/>
    </source>
</evidence>
<dbReference type="PANTHER" id="PTHR46796">
    <property type="entry name" value="HTH-TYPE TRANSCRIPTIONAL ACTIVATOR RHAS-RELATED"/>
    <property type="match status" value="1"/>
</dbReference>
<dbReference type="OrthoDB" id="9799345at2"/>
<feature type="domain" description="HTH araC/xylS-type" evidence="4">
    <location>
        <begin position="217"/>
        <end position="318"/>
    </location>
</feature>
<dbReference type="InterPro" id="IPR009057">
    <property type="entry name" value="Homeodomain-like_sf"/>
</dbReference>
<dbReference type="SUPFAM" id="SSF46689">
    <property type="entry name" value="Homeodomain-like"/>
    <property type="match status" value="1"/>
</dbReference>
<dbReference type="Pfam" id="PF14525">
    <property type="entry name" value="AraC_binding_2"/>
    <property type="match status" value="1"/>
</dbReference>
<dbReference type="PROSITE" id="PS00041">
    <property type="entry name" value="HTH_ARAC_FAMILY_1"/>
    <property type="match status" value="1"/>
</dbReference>
<dbReference type="Pfam" id="PF12833">
    <property type="entry name" value="HTH_18"/>
    <property type="match status" value="1"/>
</dbReference>
<dbReference type="InterPro" id="IPR018062">
    <property type="entry name" value="HTH_AraC-typ_CS"/>
</dbReference>
<dbReference type="PANTHER" id="PTHR46796:SF6">
    <property type="entry name" value="ARAC SUBFAMILY"/>
    <property type="match status" value="1"/>
</dbReference>
<dbReference type="PROSITE" id="PS01124">
    <property type="entry name" value="HTH_ARAC_FAMILY_2"/>
    <property type="match status" value="1"/>
</dbReference>
<keyword evidence="6" id="KW-1185">Reference proteome</keyword>
<proteinExistence type="predicted"/>
<evidence type="ECO:0000259" key="4">
    <source>
        <dbReference type="PROSITE" id="PS01124"/>
    </source>
</evidence>
<organism evidence="5 6">
    <name type="scientific">Peterkaempfera bronchialis</name>
    <dbReference type="NCBI Taxonomy" id="2126346"/>
    <lineage>
        <taxon>Bacteria</taxon>
        <taxon>Bacillati</taxon>
        <taxon>Actinomycetota</taxon>
        <taxon>Actinomycetes</taxon>
        <taxon>Kitasatosporales</taxon>
        <taxon>Streptomycetaceae</taxon>
        <taxon>Peterkaempfera</taxon>
    </lineage>
</organism>
<dbReference type="AlphaFoldDB" id="A0A345SSW0"/>